<name>A0A8K0C532_IGNLU</name>
<protein>
    <submittedName>
        <fullName evidence="2">Uncharacterized protein</fullName>
    </submittedName>
</protein>
<feature type="region of interest" description="Disordered" evidence="1">
    <location>
        <begin position="104"/>
        <end position="171"/>
    </location>
</feature>
<feature type="compositionally biased region" description="Basic and acidic residues" evidence="1">
    <location>
        <begin position="107"/>
        <end position="139"/>
    </location>
</feature>
<dbReference type="Proteomes" id="UP000801492">
    <property type="component" value="Unassembled WGS sequence"/>
</dbReference>
<dbReference type="OrthoDB" id="10068564at2759"/>
<gene>
    <name evidence="2" type="ORF">ILUMI_27346</name>
</gene>
<keyword evidence="3" id="KW-1185">Reference proteome</keyword>
<dbReference type="AlphaFoldDB" id="A0A8K0C532"/>
<organism evidence="2 3">
    <name type="scientific">Ignelater luminosus</name>
    <name type="common">Cucubano</name>
    <name type="synonym">Pyrophorus luminosus</name>
    <dbReference type="NCBI Taxonomy" id="2038154"/>
    <lineage>
        <taxon>Eukaryota</taxon>
        <taxon>Metazoa</taxon>
        <taxon>Ecdysozoa</taxon>
        <taxon>Arthropoda</taxon>
        <taxon>Hexapoda</taxon>
        <taxon>Insecta</taxon>
        <taxon>Pterygota</taxon>
        <taxon>Neoptera</taxon>
        <taxon>Endopterygota</taxon>
        <taxon>Coleoptera</taxon>
        <taxon>Polyphaga</taxon>
        <taxon>Elateriformia</taxon>
        <taxon>Elateroidea</taxon>
        <taxon>Elateridae</taxon>
        <taxon>Agrypninae</taxon>
        <taxon>Pyrophorini</taxon>
        <taxon>Ignelater</taxon>
    </lineage>
</organism>
<dbReference type="EMBL" id="VTPC01091276">
    <property type="protein sequence ID" value="KAF2878822.1"/>
    <property type="molecule type" value="Genomic_DNA"/>
</dbReference>
<reference evidence="2" key="1">
    <citation type="submission" date="2019-08" db="EMBL/GenBank/DDBJ databases">
        <title>The genome of the North American firefly Photinus pyralis.</title>
        <authorList>
            <consortium name="Photinus pyralis genome working group"/>
            <person name="Fallon T.R."/>
            <person name="Sander Lower S.E."/>
            <person name="Weng J.-K."/>
        </authorList>
    </citation>
    <scope>NUCLEOTIDE SEQUENCE</scope>
    <source>
        <strain evidence="2">TRF0915ILg1</strain>
        <tissue evidence="2">Whole body</tissue>
    </source>
</reference>
<evidence type="ECO:0000313" key="2">
    <source>
        <dbReference type="EMBL" id="KAF2878822.1"/>
    </source>
</evidence>
<accession>A0A8K0C532</accession>
<feature type="compositionally biased region" description="Polar residues" evidence="1">
    <location>
        <begin position="142"/>
        <end position="163"/>
    </location>
</feature>
<sequence length="171" mass="19628">MGNILLRGTRIVIPVSLRQLVLKLVQESYSSMVKMKEILRTRSVLVQQPKLDKFTTVFQNTPYKVVNRRGTQVEVMSPEGVCYIRNTSKLKKYYGNNDDIRVTQASEKTHHEDLQVKHGPIRRESSMEPKKEGNEKEKILLSTRSPVRSGSHLSITRQPQNGYESKCSVLE</sequence>
<evidence type="ECO:0000313" key="3">
    <source>
        <dbReference type="Proteomes" id="UP000801492"/>
    </source>
</evidence>
<proteinExistence type="predicted"/>
<comment type="caution">
    <text evidence="2">The sequence shown here is derived from an EMBL/GenBank/DDBJ whole genome shotgun (WGS) entry which is preliminary data.</text>
</comment>
<evidence type="ECO:0000256" key="1">
    <source>
        <dbReference type="SAM" id="MobiDB-lite"/>
    </source>
</evidence>